<dbReference type="EMBL" id="PDCK01000041">
    <property type="protein sequence ID" value="PRQ44752.1"/>
    <property type="molecule type" value="Genomic_DNA"/>
</dbReference>
<evidence type="ECO:0000259" key="1">
    <source>
        <dbReference type="Pfam" id="PF00931"/>
    </source>
</evidence>
<dbReference type="GO" id="GO:0043531">
    <property type="term" value="F:ADP binding"/>
    <property type="evidence" value="ECO:0007669"/>
    <property type="project" value="InterPro"/>
</dbReference>
<organism evidence="2 3">
    <name type="scientific">Rosa chinensis</name>
    <name type="common">China rose</name>
    <dbReference type="NCBI Taxonomy" id="74649"/>
    <lineage>
        <taxon>Eukaryota</taxon>
        <taxon>Viridiplantae</taxon>
        <taxon>Streptophyta</taxon>
        <taxon>Embryophyta</taxon>
        <taxon>Tracheophyta</taxon>
        <taxon>Spermatophyta</taxon>
        <taxon>Magnoliopsida</taxon>
        <taxon>eudicotyledons</taxon>
        <taxon>Gunneridae</taxon>
        <taxon>Pentapetalae</taxon>
        <taxon>rosids</taxon>
        <taxon>fabids</taxon>
        <taxon>Rosales</taxon>
        <taxon>Rosaceae</taxon>
        <taxon>Rosoideae</taxon>
        <taxon>Rosoideae incertae sedis</taxon>
        <taxon>Rosa</taxon>
    </lineage>
</organism>
<evidence type="ECO:0000313" key="2">
    <source>
        <dbReference type="EMBL" id="PRQ44752.1"/>
    </source>
</evidence>
<dbReference type="AlphaFoldDB" id="A0A2P6RE91"/>
<comment type="caution">
    <text evidence="2">The sequence shown here is derived from an EMBL/GenBank/DDBJ whole genome shotgun (WGS) entry which is preliminary data.</text>
</comment>
<dbReference type="InterPro" id="IPR002182">
    <property type="entry name" value="NB-ARC"/>
</dbReference>
<dbReference type="Gene3D" id="3.40.50.300">
    <property type="entry name" value="P-loop containing nucleotide triphosphate hydrolases"/>
    <property type="match status" value="1"/>
</dbReference>
<dbReference type="Gramene" id="PRQ44752">
    <property type="protein sequence ID" value="PRQ44752"/>
    <property type="gene ID" value="RchiOBHm_Chr3g0482681"/>
</dbReference>
<feature type="domain" description="NB-ARC" evidence="1">
    <location>
        <begin position="24"/>
        <end position="62"/>
    </location>
</feature>
<dbReference type="Proteomes" id="UP000238479">
    <property type="component" value="Chromosome 3"/>
</dbReference>
<evidence type="ECO:0000313" key="3">
    <source>
        <dbReference type="Proteomes" id="UP000238479"/>
    </source>
</evidence>
<dbReference type="Pfam" id="PF00931">
    <property type="entry name" value="NB-ARC"/>
    <property type="match status" value="1"/>
</dbReference>
<name>A0A2P6RE91_ROSCH</name>
<dbReference type="GO" id="GO:0016787">
    <property type="term" value="F:hydrolase activity"/>
    <property type="evidence" value="ECO:0007669"/>
    <property type="project" value="UniProtKB-KW"/>
</dbReference>
<protein>
    <submittedName>
        <fullName evidence="2">Putative P-loop containing nucleoside triphosphate hydrolase</fullName>
    </submittedName>
</protein>
<gene>
    <name evidence="2" type="ORF">RchiOBHm_Chr3g0482681</name>
</gene>
<dbReference type="SUPFAM" id="SSF52540">
    <property type="entry name" value="P-loop containing nucleoside triphosphate hydrolases"/>
    <property type="match status" value="1"/>
</dbReference>
<reference evidence="2 3" key="1">
    <citation type="journal article" date="2018" name="Nat. Genet.">
        <title>The Rosa genome provides new insights in the design of modern roses.</title>
        <authorList>
            <person name="Bendahmane M."/>
        </authorList>
    </citation>
    <scope>NUCLEOTIDE SEQUENCE [LARGE SCALE GENOMIC DNA]</scope>
    <source>
        <strain evidence="3">cv. Old Blush</strain>
    </source>
</reference>
<proteinExistence type="predicted"/>
<sequence length="80" mass="9206">MFPKREMDYEPFETWISFDKIMEKCIWLYGIGGVGKKTLVKEVYRQATKDKNVFDDVVLVRCAVDNESTASLSLKSTSSM</sequence>
<accession>A0A2P6RE91</accession>
<keyword evidence="3" id="KW-1185">Reference proteome</keyword>
<dbReference type="InterPro" id="IPR027417">
    <property type="entry name" value="P-loop_NTPase"/>
</dbReference>
<keyword evidence="2" id="KW-0378">Hydrolase</keyword>